<protein>
    <recommendedName>
        <fullName evidence="7">3-hydroxyanthranilate 3,4-dioxygenase</fullName>
        <ecNumber evidence="7">1.13.11.6</ecNumber>
    </recommendedName>
    <alternativeName>
        <fullName evidence="7">3-hydroxyanthranilate oxygenase</fullName>
        <shortName evidence="7">3-HAO</shortName>
    </alternativeName>
    <alternativeName>
        <fullName evidence="7">3-hydroxyanthranilic acid dioxygenase</fullName>
        <shortName evidence="7">HAD</shortName>
    </alternativeName>
</protein>
<dbReference type="Pfam" id="PF06052">
    <property type="entry name" value="3-HAO"/>
    <property type="match status" value="1"/>
</dbReference>
<proteinExistence type="inferred from homology"/>
<dbReference type="GO" id="GO:0000334">
    <property type="term" value="F:3-hydroxyanthranilate 3,4-dioxygenase activity"/>
    <property type="evidence" value="ECO:0007669"/>
    <property type="project" value="UniProtKB-EC"/>
</dbReference>
<comment type="pathway">
    <text evidence="7">Cofactor biosynthesis; NAD(+) biosynthesis; quinolinate from L-kynurenine: step 3/3.</text>
</comment>
<comment type="cofactor">
    <cofactor evidence="7">
        <name>Fe(2+)</name>
        <dbReference type="ChEBI" id="CHEBI:29033"/>
    </cofactor>
    <text evidence="7">Binds 2 Fe(2+) ions per subunit.</text>
</comment>
<comment type="function">
    <text evidence="1 7">Catalyzes the oxidative ring opening of 3-hydroxyanthranilate to 2-amino-3-carboxymuconate semialdehyde, which spontaneously cyclizes to quinolinate.</text>
</comment>
<dbReference type="RefSeq" id="WP_207052496.1">
    <property type="nucleotide sequence ID" value="NZ_JAFIMU010000007.1"/>
</dbReference>
<feature type="binding site" evidence="7">
    <location>
        <position position="56"/>
    </location>
    <ligand>
        <name>Fe cation</name>
        <dbReference type="ChEBI" id="CHEBI:24875"/>
        <label>1</label>
        <note>catalytic</note>
    </ligand>
</feature>
<dbReference type="EMBL" id="JAFIMU010000007">
    <property type="protein sequence ID" value="MBN8229323.1"/>
    <property type="molecule type" value="Genomic_DNA"/>
</dbReference>
<feature type="binding site" evidence="7">
    <location>
        <position position="98"/>
    </location>
    <ligand>
        <name>substrate</name>
    </ligand>
</feature>
<dbReference type="EC" id="1.13.11.6" evidence="7"/>
<evidence type="ECO:0000256" key="2">
    <source>
        <dbReference type="ARBA" id="ARBA00022642"/>
    </source>
</evidence>
<dbReference type="Proteomes" id="UP000664052">
    <property type="component" value="Unassembled WGS sequence"/>
</dbReference>
<keyword evidence="6 7" id="KW-0408">Iron</keyword>
<evidence type="ECO:0000256" key="4">
    <source>
        <dbReference type="ARBA" id="ARBA00022964"/>
    </source>
</evidence>
<evidence type="ECO:0000313" key="9">
    <source>
        <dbReference type="Proteomes" id="UP000664052"/>
    </source>
</evidence>
<dbReference type="SUPFAM" id="SSF51182">
    <property type="entry name" value="RmlC-like cupins"/>
    <property type="match status" value="1"/>
</dbReference>
<keyword evidence="5 7" id="KW-0560">Oxidoreductase</keyword>
<dbReference type="PANTHER" id="PTHR15497:SF1">
    <property type="entry name" value="3-HYDROXYANTHRANILATE 3,4-DIOXYGENASE"/>
    <property type="match status" value="1"/>
</dbReference>
<accession>A0ABS3DCI9</accession>
<evidence type="ECO:0000313" key="8">
    <source>
        <dbReference type="EMBL" id="MBN8229323.1"/>
    </source>
</evidence>
<dbReference type="NCBIfam" id="TIGR03037">
    <property type="entry name" value="anthran_nbaC"/>
    <property type="match status" value="1"/>
</dbReference>
<evidence type="ECO:0000256" key="6">
    <source>
        <dbReference type="ARBA" id="ARBA00023004"/>
    </source>
</evidence>
<keyword evidence="9" id="KW-1185">Reference proteome</keyword>
<keyword evidence="3 7" id="KW-0479">Metal-binding</keyword>
<gene>
    <name evidence="7 8" type="primary">nbaC</name>
    <name evidence="8" type="ORF">JYK02_17580</name>
</gene>
<feature type="binding site" evidence="7">
    <location>
        <position position="108"/>
    </location>
    <ligand>
        <name>substrate</name>
    </ligand>
</feature>
<dbReference type="HAMAP" id="MF_00825">
    <property type="entry name" value="3_HAO"/>
    <property type="match status" value="1"/>
</dbReference>
<name>A0ABS3DCI9_9BACT</name>
<feature type="binding site" evidence="7">
    <location>
        <position position="46"/>
    </location>
    <ligand>
        <name>O2</name>
        <dbReference type="ChEBI" id="CHEBI:15379"/>
    </ligand>
</feature>
<dbReference type="NCBIfam" id="NF009763">
    <property type="entry name" value="PRK13264.1"/>
    <property type="match status" value="1"/>
</dbReference>
<organism evidence="8 9">
    <name type="scientific">Corallococcus macrosporus</name>
    <dbReference type="NCBI Taxonomy" id="35"/>
    <lineage>
        <taxon>Bacteria</taxon>
        <taxon>Pseudomonadati</taxon>
        <taxon>Myxococcota</taxon>
        <taxon>Myxococcia</taxon>
        <taxon>Myxococcales</taxon>
        <taxon>Cystobacterineae</taxon>
        <taxon>Myxococcaceae</taxon>
        <taxon>Corallococcus</taxon>
    </lineage>
</organism>
<feature type="binding site" evidence="7">
    <location>
        <position position="123"/>
    </location>
    <ligand>
        <name>Fe cation</name>
        <dbReference type="ChEBI" id="CHEBI:24875"/>
        <label>2</label>
    </ligand>
</feature>
<feature type="binding site" evidence="7">
    <location>
        <position position="56"/>
    </location>
    <ligand>
        <name>substrate</name>
    </ligand>
</feature>
<sequence>MGRLTPINFKKWIDEHRHLLKPPVGNQQVWADRDFMVTVVGGPNSRTDFHVNEGEEFFYQLEGDITLRVIDEGQVQDVPIREGEIFLLPPKVPHSPQRPPNTIGLVLERRRQPQELDSFLWLCPKCGEKLYEESLHVTNLVTQLPPVFEHFYGNPDNCTCKKCGTKVARGGAPK</sequence>
<feature type="binding site" evidence="7">
    <location>
        <position position="160"/>
    </location>
    <ligand>
        <name>Fe cation</name>
        <dbReference type="ChEBI" id="CHEBI:24875"/>
        <label>2</label>
    </ligand>
</feature>
<evidence type="ECO:0000256" key="1">
    <source>
        <dbReference type="ARBA" id="ARBA00002752"/>
    </source>
</evidence>
<dbReference type="Gene3D" id="2.60.120.10">
    <property type="entry name" value="Jelly Rolls"/>
    <property type="match status" value="1"/>
</dbReference>
<evidence type="ECO:0000256" key="7">
    <source>
        <dbReference type="HAMAP-Rule" id="MF_00825"/>
    </source>
</evidence>
<keyword evidence="4 7" id="KW-0223">Dioxygenase</keyword>
<evidence type="ECO:0000256" key="3">
    <source>
        <dbReference type="ARBA" id="ARBA00022723"/>
    </source>
</evidence>
<dbReference type="PANTHER" id="PTHR15497">
    <property type="entry name" value="3-HYDROXYANTHRANILATE 3,4-DIOXYGENASE"/>
    <property type="match status" value="1"/>
</dbReference>
<keyword evidence="2 7" id="KW-0662">Pyridine nucleotide biosynthesis</keyword>
<dbReference type="InterPro" id="IPR014710">
    <property type="entry name" value="RmlC-like_jellyroll"/>
</dbReference>
<comment type="similarity">
    <text evidence="7">Belongs to the 3-HAO family.</text>
</comment>
<comment type="caution">
    <text evidence="8">The sequence shown here is derived from an EMBL/GenBank/DDBJ whole genome shotgun (WGS) entry which is preliminary data.</text>
</comment>
<dbReference type="CDD" id="cd06123">
    <property type="entry name" value="cupin_HAO"/>
    <property type="match status" value="1"/>
</dbReference>
<dbReference type="InterPro" id="IPR010329">
    <property type="entry name" value="3hydroanth_dOase"/>
</dbReference>
<feature type="binding site" evidence="7">
    <location>
        <position position="126"/>
    </location>
    <ligand>
        <name>Fe cation</name>
        <dbReference type="ChEBI" id="CHEBI:24875"/>
        <label>2</label>
    </ligand>
</feature>
<reference evidence="8 9" key="1">
    <citation type="submission" date="2021-02" db="EMBL/GenBank/DDBJ databases">
        <title>De Novo genome assembly of isolated myxobacteria.</title>
        <authorList>
            <person name="Stevens D.C."/>
        </authorList>
    </citation>
    <scope>NUCLEOTIDE SEQUENCE [LARGE SCALE GENOMIC DNA]</scope>
    <source>
        <strain evidence="8 9">ATCC 29039</strain>
    </source>
</reference>
<dbReference type="InterPro" id="IPR011051">
    <property type="entry name" value="RmlC_Cupin_sf"/>
</dbReference>
<evidence type="ECO:0000256" key="5">
    <source>
        <dbReference type="ARBA" id="ARBA00023002"/>
    </source>
</evidence>
<feature type="binding site" evidence="7">
    <location>
        <position position="163"/>
    </location>
    <ligand>
        <name>Fe cation</name>
        <dbReference type="ChEBI" id="CHEBI:24875"/>
        <label>2</label>
    </ligand>
</feature>
<feature type="binding site" evidence="7">
    <location>
        <position position="94"/>
    </location>
    <ligand>
        <name>Fe cation</name>
        <dbReference type="ChEBI" id="CHEBI:24875"/>
        <label>1</label>
        <note>catalytic</note>
    </ligand>
</feature>
<feature type="binding site" evidence="7">
    <location>
        <position position="50"/>
    </location>
    <ligand>
        <name>Fe cation</name>
        <dbReference type="ChEBI" id="CHEBI:24875"/>
        <label>1</label>
        <note>catalytic</note>
    </ligand>
</feature>
<comment type="catalytic activity">
    <reaction evidence="7">
        <text>3-hydroxyanthranilate + O2 = (2Z,4Z)-2-amino-3-carboxymuconate 6-semialdehyde</text>
        <dbReference type="Rhea" id="RHEA:17953"/>
        <dbReference type="ChEBI" id="CHEBI:15379"/>
        <dbReference type="ChEBI" id="CHEBI:36559"/>
        <dbReference type="ChEBI" id="CHEBI:77612"/>
        <dbReference type="EC" id="1.13.11.6"/>
    </reaction>
</comment>